<dbReference type="PANTHER" id="PTHR23132">
    <property type="entry name" value="D-ALANINE--D-ALANINE LIGASE"/>
    <property type="match status" value="1"/>
</dbReference>
<dbReference type="InterPro" id="IPR013815">
    <property type="entry name" value="ATP_grasp_subdomain_1"/>
</dbReference>
<dbReference type="PROSITE" id="PS50975">
    <property type="entry name" value="ATP_GRASP"/>
    <property type="match status" value="1"/>
</dbReference>
<feature type="domain" description="ATP-grasp" evidence="5">
    <location>
        <begin position="113"/>
        <end position="319"/>
    </location>
</feature>
<dbReference type="InterPro" id="IPR011761">
    <property type="entry name" value="ATP-grasp"/>
</dbReference>
<evidence type="ECO:0000256" key="3">
    <source>
        <dbReference type="ARBA" id="ARBA00023316"/>
    </source>
</evidence>
<keyword evidence="2 6" id="KW-0436">Ligase</keyword>
<dbReference type="SUPFAM" id="SSF56059">
    <property type="entry name" value="Glutathione synthetase ATP-binding domain-like"/>
    <property type="match status" value="1"/>
</dbReference>
<reference evidence="6 7" key="1">
    <citation type="submission" date="2015-11" db="EMBL/GenBank/DDBJ databases">
        <authorList>
            <person name="Lin W."/>
        </authorList>
    </citation>
    <scope>NUCLEOTIDE SEQUENCE [LARGE SCALE GENOMIC DNA]</scope>
    <source>
        <strain evidence="6 7">HCH-1</strain>
    </source>
</reference>
<evidence type="ECO:0000313" key="6">
    <source>
        <dbReference type="EMBL" id="KWT78137.1"/>
    </source>
</evidence>
<proteinExistence type="inferred from homology"/>
<dbReference type="InterPro" id="IPR011095">
    <property type="entry name" value="Dala_Dala_lig_C"/>
</dbReference>
<keyword evidence="3" id="KW-0961">Cell wall biogenesis/degradation</keyword>
<dbReference type="EC" id="6.3.2.4" evidence="6"/>
<organism evidence="6 7">
    <name type="scientific">Candidatus Magnetominusculus xianensis</name>
    <dbReference type="NCBI Taxonomy" id="1748249"/>
    <lineage>
        <taxon>Bacteria</taxon>
        <taxon>Pseudomonadati</taxon>
        <taxon>Nitrospirota</taxon>
        <taxon>Nitrospiria</taxon>
        <taxon>Nitrospirales</taxon>
        <taxon>Nitrospiraceae</taxon>
        <taxon>Candidatus Magnetominusculus</taxon>
    </lineage>
</organism>
<evidence type="ECO:0000313" key="7">
    <source>
        <dbReference type="Proteomes" id="UP000060487"/>
    </source>
</evidence>
<comment type="caution">
    <text evidence="6">The sequence shown here is derived from an EMBL/GenBank/DDBJ whole genome shotgun (WGS) entry which is preliminary data.</text>
</comment>
<dbReference type="Pfam" id="PF07478">
    <property type="entry name" value="Dala_Dala_lig_C"/>
    <property type="match status" value="1"/>
</dbReference>
<evidence type="ECO:0000259" key="5">
    <source>
        <dbReference type="PROSITE" id="PS50975"/>
    </source>
</evidence>
<keyword evidence="4" id="KW-0067">ATP-binding</keyword>
<dbReference type="Gene3D" id="3.30.470.20">
    <property type="entry name" value="ATP-grasp fold, B domain"/>
    <property type="match status" value="1"/>
</dbReference>
<dbReference type="GO" id="GO:0008716">
    <property type="term" value="F:D-alanine-D-alanine ligase activity"/>
    <property type="evidence" value="ECO:0007669"/>
    <property type="project" value="UniProtKB-EC"/>
</dbReference>
<dbReference type="RefSeq" id="WP_085053616.1">
    <property type="nucleotide sequence ID" value="NZ_LNQR01000120.1"/>
</dbReference>
<dbReference type="PANTHER" id="PTHR23132:SF23">
    <property type="entry name" value="D-ALANINE--D-ALANINE LIGASE B"/>
    <property type="match status" value="1"/>
</dbReference>
<dbReference type="EMBL" id="LNQR01000120">
    <property type="protein sequence ID" value="KWT78137.1"/>
    <property type="molecule type" value="Genomic_DNA"/>
</dbReference>
<keyword evidence="7" id="KW-1185">Reference proteome</keyword>
<dbReference type="Proteomes" id="UP000060487">
    <property type="component" value="Unassembled WGS sequence"/>
</dbReference>
<gene>
    <name evidence="6" type="primary">ddl</name>
    <name evidence="6" type="ORF">ASN18_3006</name>
</gene>
<dbReference type="Gene3D" id="3.40.50.20">
    <property type="match status" value="1"/>
</dbReference>
<dbReference type="InterPro" id="IPR016185">
    <property type="entry name" value="PreATP-grasp_dom_sf"/>
</dbReference>
<dbReference type="Gene3D" id="3.30.1490.20">
    <property type="entry name" value="ATP-grasp fold, A domain"/>
    <property type="match status" value="1"/>
</dbReference>
<keyword evidence="4" id="KW-0547">Nucleotide-binding</keyword>
<dbReference type="SUPFAM" id="SSF52440">
    <property type="entry name" value="PreATP-grasp domain"/>
    <property type="match status" value="1"/>
</dbReference>
<evidence type="ECO:0000256" key="4">
    <source>
        <dbReference type="PROSITE-ProRule" id="PRU00409"/>
    </source>
</evidence>
<name>A0ABR5SD22_9BACT</name>
<protein>
    <submittedName>
        <fullName evidence="6">D-alanine--D-alanine ligase</fullName>
        <ecNumber evidence="6">6.3.2.4</ecNumber>
    </submittedName>
</protein>
<evidence type="ECO:0000256" key="1">
    <source>
        <dbReference type="ARBA" id="ARBA00010871"/>
    </source>
</evidence>
<comment type="similarity">
    <text evidence="1">Belongs to the D-alanine--D-alanine ligase family.</text>
</comment>
<sequence length="344" mass="37993">MNIGLTFDLRKTYEAMGFSKEETAEFDSEETIDYLEEAIKNAGHRVSRIGNIRDLVENLAAGARWDLVFNISEGMYGRSREAQIPALLEAYGIDYTFSDPLTLALSLDKAMAKAVVRASGAPTPDYIVVDSMDFTALPPLRGFPVFVKPLSEGTGKGIDTASVVRGESDFKERCEFILKTYRQPAIVEEYLPGREFTVGIIGTGKNARAVGTLEVKLLDNAEPLVYSYANKEFCEERVKYILCRDEALVKNASEIALTAYRSLGCRDAGRVDLKCDEAGRLSFIEINPLAGLHPSHSDLPILCALNGIGYDELISLIIHSAIERCIEPGANEWWKGNCENSNRS</sequence>
<evidence type="ECO:0000256" key="2">
    <source>
        <dbReference type="ARBA" id="ARBA00022598"/>
    </source>
</evidence>
<accession>A0ABR5SD22</accession>